<accession>A0A9P5PWH6</accession>
<sequence length="258" mass="28792">MGKRENQKKWKEKAMKDETKAARIRKQNRDATAKYRLTRSTKKAAEVDSENSTLTVRSGPSQLELSLTPGSTPLEYRNDEVGQSRVPSTEYWDVQNRRSFPNPGSFEPIMWGEPSNEHWALFSNYGHRDVQSRSVISHNIYNSWPSDPLAHLVGLQSFFDGGCYAGAAPGYISSTQSIFPAFCHDSSSFLSGESTRPYAPFWKRNPYDPVSDVYDFPLGTRECMDANSLSTTNFILSPKTTQSSPSQPVPTDTGASAV</sequence>
<dbReference type="AlphaFoldDB" id="A0A9P5PWH6"/>
<feature type="region of interest" description="Disordered" evidence="1">
    <location>
        <begin position="1"/>
        <end position="82"/>
    </location>
</feature>
<feature type="compositionally biased region" description="Basic and acidic residues" evidence="1">
    <location>
        <begin position="1"/>
        <end position="33"/>
    </location>
</feature>
<comment type="caution">
    <text evidence="2">The sequence shown here is derived from an EMBL/GenBank/DDBJ whole genome shotgun (WGS) entry which is preliminary data.</text>
</comment>
<protein>
    <recommendedName>
        <fullName evidence="4">BZIP domain-containing protein</fullName>
    </recommendedName>
</protein>
<reference evidence="2" key="1">
    <citation type="submission" date="2020-11" db="EMBL/GenBank/DDBJ databases">
        <authorList>
            <consortium name="DOE Joint Genome Institute"/>
            <person name="Ahrendt S."/>
            <person name="Riley R."/>
            <person name="Andreopoulos W."/>
            <person name="Labutti K."/>
            <person name="Pangilinan J."/>
            <person name="Ruiz-Duenas F.J."/>
            <person name="Barrasa J.M."/>
            <person name="Sanchez-Garcia M."/>
            <person name="Camarero S."/>
            <person name="Miyauchi S."/>
            <person name="Serrano A."/>
            <person name="Linde D."/>
            <person name="Babiker R."/>
            <person name="Drula E."/>
            <person name="Ayuso-Fernandez I."/>
            <person name="Pacheco R."/>
            <person name="Padilla G."/>
            <person name="Ferreira P."/>
            <person name="Barriuso J."/>
            <person name="Kellner H."/>
            <person name="Castanera R."/>
            <person name="Alfaro M."/>
            <person name="Ramirez L."/>
            <person name="Pisabarro A.G."/>
            <person name="Kuo A."/>
            <person name="Tritt A."/>
            <person name="Lipzen A."/>
            <person name="He G."/>
            <person name="Yan M."/>
            <person name="Ng V."/>
            <person name="Cullen D."/>
            <person name="Martin F."/>
            <person name="Rosso M.-N."/>
            <person name="Henrissat B."/>
            <person name="Hibbett D."/>
            <person name="Martinez A.T."/>
            <person name="Grigoriev I.V."/>
        </authorList>
    </citation>
    <scope>NUCLEOTIDE SEQUENCE</scope>
    <source>
        <strain evidence="2">AH 40177</strain>
    </source>
</reference>
<dbReference type="Proteomes" id="UP000772434">
    <property type="component" value="Unassembled WGS sequence"/>
</dbReference>
<keyword evidence="3" id="KW-1185">Reference proteome</keyword>
<organism evidence="2 3">
    <name type="scientific">Rhodocollybia butyracea</name>
    <dbReference type="NCBI Taxonomy" id="206335"/>
    <lineage>
        <taxon>Eukaryota</taxon>
        <taxon>Fungi</taxon>
        <taxon>Dikarya</taxon>
        <taxon>Basidiomycota</taxon>
        <taxon>Agaricomycotina</taxon>
        <taxon>Agaricomycetes</taxon>
        <taxon>Agaricomycetidae</taxon>
        <taxon>Agaricales</taxon>
        <taxon>Marasmiineae</taxon>
        <taxon>Omphalotaceae</taxon>
        <taxon>Rhodocollybia</taxon>
    </lineage>
</organism>
<feature type="region of interest" description="Disordered" evidence="1">
    <location>
        <begin position="236"/>
        <end position="258"/>
    </location>
</feature>
<evidence type="ECO:0000256" key="1">
    <source>
        <dbReference type="SAM" id="MobiDB-lite"/>
    </source>
</evidence>
<feature type="compositionally biased region" description="Polar residues" evidence="1">
    <location>
        <begin position="50"/>
        <end position="71"/>
    </location>
</feature>
<evidence type="ECO:0000313" key="3">
    <source>
        <dbReference type="Proteomes" id="UP000772434"/>
    </source>
</evidence>
<dbReference type="EMBL" id="JADNRY010000034">
    <property type="protein sequence ID" value="KAF9071243.1"/>
    <property type="molecule type" value="Genomic_DNA"/>
</dbReference>
<name>A0A9P5PWH6_9AGAR</name>
<proteinExistence type="predicted"/>
<evidence type="ECO:0000313" key="2">
    <source>
        <dbReference type="EMBL" id="KAF9071243.1"/>
    </source>
</evidence>
<evidence type="ECO:0008006" key="4">
    <source>
        <dbReference type="Google" id="ProtNLM"/>
    </source>
</evidence>
<feature type="non-terminal residue" evidence="2">
    <location>
        <position position="258"/>
    </location>
</feature>
<feature type="compositionally biased region" description="Low complexity" evidence="1">
    <location>
        <begin position="237"/>
        <end position="258"/>
    </location>
</feature>
<gene>
    <name evidence="2" type="ORF">BDP27DRAFT_1322586</name>
</gene>